<evidence type="ECO:0000313" key="7">
    <source>
        <dbReference type="EMBL" id="MFC7017870.1"/>
    </source>
</evidence>
<accession>A0ABW2EGH7</accession>
<dbReference type="RefSeq" id="WP_189874359.1">
    <property type="nucleotide sequence ID" value="NZ_BMWA01000014.1"/>
</dbReference>
<name>A0ABW2EGH7_9ACTN</name>
<proteinExistence type="predicted"/>
<dbReference type="InterPro" id="IPR016036">
    <property type="entry name" value="Malonyl_transacylase_ACP-bd"/>
</dbReference>
<gene>
    <name evidence="7" type="ORF">ACFQMH_40540</name>
</gene>
<dbReference type="InterPro" id="IPR050858">
    <property type="entry name" value="Mal-CoA-ACP_Trans/PKS_FabD"/>
</dbReference>
<dbReference type="InterPro" id="IPR001227">
    <property type="entry name" value="Ac_transferase_dom_sf"/>
</dbReference>
<dbReference type="EC" id="2.3.1.39" evidence="1"/>
<dbReference type="SUPFAM" id="SSF55048">
    <property type="entry name" value="Probable ACP-binding domain of malonyl-CoA ACP transacylase"/>
    <property type="match status" value="1"/>
</dbReference>
<keyword evidence="3 7" id="KW-0012">Acyltransferase</keyword>
<keyword evidence="8" id="KW-1185">Reference proteome</keyword>
<evidence type="ECO:0000256" key="4">
    <source>
        <dbReference type="ARBA" id="ARBA00048462"/>
    </source>
</evidence>
<comment type="catalytic activity">
    <reaction evidence="4">
        <text>holo-[ACP] + malonyl-CoA = malonyl-[ACP] + CoA</text>
        <dbReference type="Rhea" id="RHEA:41792"/>
        <dbReference type="Rhea" id="RHEA-COMP:9623"/>
        <dbReference type="Rhea" id="RHEA-COMP:9685"/>
        <dbReference type="ChEBI" id="CHEBI:57287"/>
        <dbReference type="ChEBI" id="CHEBI:57384"/>
        <dbReference type="ChEBI" id="CHEBI:64479"/>
        <dbReference type="ChEBI" id="CHEBI:78449"/>
        <dbReference type="EC" id="2.3.1.39"/>
    </reaction>
</comment>
<evidence type="ECO:0000256" key="5">
    <source>
        <dbReference type="SAM" id="MobiDB-lite"/>
    </source>
</evidence>
<dbReference type="Gene3D" id="3.30.70.250">
    <property type="entry name" value="Malonyl-CoA ACP transacylase, ACP-binding"/>
    <property type="match status" value="1"/>
</dbReference>
<evidence type="ECO:0000259" key="6">
    <source>
        <dbReference type="SMART" id="SM00827"/>
    </source>
</evidence>
<dbReference type="PANTHER" id="PTHR42681">
    <property type="entry name" value="MALONYL-COA-ACYL CARRIER PROTEIN TRANSACYLASE, MITOCHONDRIAL"/>
    <property type="match status" value="1"/>
</dbReference>
<keyword evidence="2 7" id="KW-0808">Transferase</keyword>
<comment type="caution">
    <text evidence="7">The sequence shown here is derived from an EMBL/GenBank/DDBJ whole genome shotgun (WGS) entry which is preliminary data.</text>
</comment>
<feature type="region of interest" description="Disordered" evidence="5">
    <location>
        <begin position="338"/>
        <end position="357"/>
    </location>
</feature>
<evidence type="ECO:0000256" key="2">
    <source>
        <dbReference type="ARBA" id="ARBA00022679"/>
    </source>
</evidence>
<dbReference type="Proteomes" id="UP001596409">
    <property type="component" value="Unassembled WGS sequence"/>
</dbReference>
<feature type="domain" description="Malonyl-CoA:ACP transacylase (MAT)" evidence="6">
    <location>
        <begin position="18"/>
        <end position="335"/>
    </location>
</feature>
<dbReference type="Pfam" id="PF00698">
    <property type="entry name" value="Acyl_transf_1"/>
    <property type="match status" value="1"/>
</dbReference>
<dbReference type="GO" id="GO:0004314">
    <property type="term" value="F:[acyl-carrier-protein] S-malonyltransferase activity"/>
    <property type="evidence" value="ECO:0007669"/>
    <property type="project" value="UniProtKB-EC"/>
</dbReference>
<dbReference type="InterPro" id="IPR016035">
    <property type="entry name" value="Acyl_Trfase/lysoPLipase"/>
</dbReference>
<organism evidence="7 8">
    <name type="scientific">Streptomyces viridiviolaceus</name>
    <dbReference type="NCBI Taxonomy" id="68282"/>
    <lineage>
        <taxon>Bacteria</taxon>
        <taxon>Bacillati</taxon>
        <taxon>Actinomycetota</taxon>
        <taxon>Actinomycetes</taxon>
        <taxon>Kitasatosporales</taxon>
        <taxon>Streptomycetaceae</taxon>
        <taxon>Streptomyces</taxon>
    </lineage>
</organism>
<evidence type="ECO:0000313" key="8">
    <source>
        <dbReference type="Proteomes" id="UP001596409"/>
    </source>
</evidence>
<dbReference type="SMART" id="SM00827">
    <property type="entry name" value="PKS_AT"/>
    <property type="match status" value="1"/>
</dbReference>
<evidence type="ECO:0000256" key="3">
    <source>
        <dbReference type="ARBA" id="ARBA00023315"/>
    </source>
</evidence>
<dbReference type="PANTHER" id="PTHR42681:SF1">
    <property type="entry name" value="MALONYL-COA-ACYL CARRIER PROTEIN TRANSACYLASE, MITOCHONDRIAL"/>
    <property type="match status" value="1"/>
</dbReference>
<reference evidence="8" key="1">
    <citation type="journal article" date="2019" name="Int. J. Syst. Evol. Microbiol.">
        <title>The Global Catalogue of Microorganisms (GCM) 10K type strain sequencing project: providing services to taxonomists for standard genome sequencing and annotation.</title>
        <authorList>
            <consortium name="The Broad Institute Genomics Platform"/>
            <consortium name="The Broad Institute Genome Sequencing Center for Infectious Disease"/>
            <person name="Wu L."/>
            <person name="Ma J."/>
        </authorList>
    </citation>
    <scope>NUCLEOTIDE SEQUENCE [LARGE SCALE GENOMIC DNA]</scope>
    <source>
        <strain evidence="8">JCM 4855</strain>
    </source>
</reference>
<dbReference type="Gene3D" id="3.40.366.10">
    <property type="entry name" value="Malonyl-Coenzyme A Acyl Carrier Protein, domain 2"/>
    <property type="match status" value="1"/>
</dbReference>
<sequence>MTPDRPVPGGGGPRTVLMCPGQGAYVPGALRHLRDHPAVRGVLQTVDARIPGPVSTVPPVSRLLTEDGAPAPGELLSASPLAFDLATYSCVVASATVLLTLTHTPVDAVLGHSMGDLAALTVAGVITVHQGAALLGVRDRLLREAALPPAGLLAVDMTDDQAAGLIRTCGTPQVRIAARNAPTQTVLAGPDDDLALVRHGAHARGHRATPLTSRTAYHHPLLTDVQRAFRSLLRAQPVKPPALAVYTAAGRRAHTPAQLRTAAVCHLAEPMDFRQALHAMHGAGFTTYIDSGPRAVLSALAKANLPACAAAAPQRTPADVRRIRDRLTVALRAAAAVMPGQRSAPAPRSPAGADGGN</sequence>
<dbReference type="SUPFAM" id="SSF52151">
    <property type="entry name" value="FabD/lysophospholipase-like"/>
    <property type="match status" value="1"/>
</dbReference>
<dbReference type="EMBL" id="JBHSYM010000111">
    <property type="protein sequence ID" value="MFC7017870.1"/>
    <property type="molecule type" value="Genomic_DNA"/>
</dbReference>
<dbReference type="InterPro" id="IPR014043">
    <property type="entry name" value="Acyl_transferase_dom"/>
</dbReference>
<evidence type="ECO:0000256" key="1">
    <source>
        <dbReference type="ARBA" id="ARBA00013258"/>
    </source>
</evidence>
<protein>
    <recommendedName>
        <fullName evidence="1">[acyl-carrier-protein] S-malonyltransferase</fullName>
        <ecNumber evidence="1">2.3.1.39</ecNumber>
    </recommendedName>
</protein>